<dbReference type="PANTHER" id="PTHR35908:SF1">
    <property type="entry name" value="CONSERVED PROTEIN"/>
    <property type="match status" value="1"/>
</dbReference>
<accession>A0ABP6D1Q1</accession>
<dbReference type="SUPFAM" id="SSF54593">
    <property type="entry name" value="Glyoxalase/Bleomycin resistance protein/Dihydroxybiphenyl dioxygenase"/>
    <property type="match status" value="2"/>
</dbReference>
<protein>
    <recommendedName>
        <fullName evidence="1">Glyoxalase-like domain-containing protein</fullName>
    </recommendedName>
</protein>
<reference evidence="3" key="1">
    <citation type="journal article" date="2019" name="Int. J. Syst. Evol. Microbiol.">
        <title>The Global Catalogue of Microorganisms (GCM) 10K type strain sequencing project: providing services to taxonomists for standard genome sequencing and annotation.</title>
        <authorList>
            <consortium name="The Broad Institute Genomics Platform"/>
            <consortium name="The Broad Institute Genome Sequencing Center for Infectious Disease"/>
            <person name="Wu L."/>
            <person name="Ma J."/>
        </authorList>
    </citation>
    <scope>NUCLEOTIDE SEQUENCE [LARGE SCALE GENOMIC DNA]</scope>
    <source>
        <strain evidence="3">JCM 4524</strain>
    </source>
</reference>
<evidence type="ECO:0000313" key="3">
    <source>
        <dbReference type="Proteomes" id="UP001500151"/>
    </source>
</evidence>
<dbReference type="Gene3D" id="3.10.180.10">
    <property type="entry name" value="2,3-Dihydroxybiphenyl 1,2-Dioxygenase, domain 1"/>
    <property type="match status" value="2"/>
</dbReference>
<feature type="domain" description="Glyoxalase-like" evidence="1">
    <location>
        <begin position="74"/>
        <end position="174"/>
    </location>
</feature>
<comment type="caution">
    <text evidence="2">The sequence shown here is derived from an EMBL/GenBank/DDBJ whole genome shotgun (WGS) entry which is preliminary data.</text>
</comment>
<feature type="domain" description="Glyoxalase-like" evidence="1">
    <location>
        <begin position="198"/>
        <end position="300"/>
    </location>
</feature>
<keyword evidence="3" id="KW-1185">Reference proteome</keyword>
<dbReference type="PANTHER" id="PTHR35908">
    <property type="entry name" value="HYPOTHETICAL FUSION PROTEIN"/>
    <property type="match status" value="1"/>
</dbReference>
<dbReference type="InterPro" id="IPR041581">
    <property type="entry name" value="Glyoxalase_6"/>
</dbReference>
<dbReference type="Proteomes" id="UP001500151">
    <property type="component" value="Unassembled WGS sequence"/>
</dbReference>
<dbReference type="Pfam" id="PF18029">
    <property type="entry name" value="Glyoxalase_6"/>
    <property type="match status" value="2"/>
</dbReference>
<proteinExistence type="predicted"/>
<evidence type="ECO:0000313" key="2">
    <source>
        <dbReference type="EMBL" id="GAA2631534.1"/>
    </source>
</evidence>
<gene>
    <name evidence="2" type="ORF">GCM10010307_24060</name>
</gene>
<sequence>MSGLRKAYGEHVVLDGIDLEVARGTVFSLRLSLRPGTLPMTHGDGGSRRRQLVRTAGALTYDRPMTIRWTYAFVDRPAEAFGRACDFWTAVTRTRLSPPRGEQGEFVTLLPGDGDACVKAQGVASGGGGAHLDLCPEDVPALVESALRLGAEMVSDHPGWAVLRSPGGQLFCVVPWHGESARPAAAEGPDGSMSRLDQVCVDLAPSAYDRDLVFWPALTGWDAHPGSRPEFHIVESPGLPVRILLQRLDEERPTSAHLDLSCSDTEATRTWHEQLGATFVNRGARWTVMRDPAGGTYCLTARDPSTGRLLA</sequence>
<dbReference type="EMBL" id="BAAASJ010000026">
    <property type="protein sequence ID" value="GAA2631534.1"/>
    <property type="molecule type" value="Genomic_DNA"/>
</dbReference>
<organism evidence="2 3">
    <name type="scientific">Streptomyces vastus</name>
    <dbReference type="NCBI Taxonomy" id="285451"/>
    <lineage>
        <taxon>Bacteria</taxon>
        <taxon>Bacillati</taxon>
        <taxon>Actinomycetota</taxon>
        <taxon>Actinomycetes</taxon>
        <taxon>Kitasatosporales</taxon>
        <taxon>Streptomycetaceae</taxon>
        <taxon>Streptomyces</taxon>
    </lineage>
</organism>
<dbReference type="InterPro" id="IPR029068">
    <property type="entry name" value="Glyas_Bleomycin-R_OHBP_Dase"/>
</dbReference>
<name>A0ABP6D1Q1_9ACTN</name>
<evidence type="ECO:0000259" key="1">
    <source>
        <dbReference type="Pfam" id="PF18029"/>
    </source>
</evidence>